<name>A0A2P2JBS3_RHIMU</name>
<reference evidence="1" key="1">
    <citation type="submission" date="2018-02" db="EMBL/GenBank/DDBJ databases">
        <title>Rhizophora mucronata_Transcriptome.</title>
        <authorList>
            <person name="Meera S.P."/>
            <person name="Sreeshan A."/>
            <person name="Augustine A."/>
        </authorList>
    </citation>
    <scope>NUCLEOTIDE SEQUENCE</scope>
    <source>
        <tissue evidence="1">Leaf</tissue>
    </source>
</reference>
<dbReference type="EMBL" id="GGEC01010443">
    <property type="protein sequence ID" value="MBW90926.1"/>
    <property type="molecule type" value="Transcribed_RNA"/>
</dbReference>
<proteinExistence type="predicted"/>
<dbReference type="AlphaFoldDB" id="A0A2P2JBS3"/>
<evidence type="ECO:0000313" key="1">
    <source>
        <dbReference type="EMBL" id="MBW90926.1"/>
    </source>
</evidence>
<protein>
    <submittedName>
        <fullName evidence="1">Uncharacterized protein MANES_15G158900</fullName>
    </submittedName>
</protein>
<sequence length="73" mass="8390">MQPTSFAMFPQVHLPPESPEVSSVSCSNLPMPCTALHRHRAFPLKHFPHQQQMSRNFSCSEDSFFPWGFEGRI</sequence>
<accession>A0A2P2JBS3</accession>
<organism evidence="1">
    <name type="scientific">Rhizophora mucronata</name>
    <name type="common">Asiatic mangrove</name>
    <dbReference type="NCBI Taxonomy" id="61149"/>
    <lineage>
        <taxon>Eukaryota</taxon>
        <taxon>Viridiplantae</taxon>
        <taxon>Streptophyta</taxon>
        <taxon>Embryophyta</taxon>
        <taxon>Tracheophyta</taxon>
        <taxon>Spermatophyta</taxon>
        <taxon>Magnoliopsida</taxon>
        <taxon>eudicotyledons</taxon>
        <taxon>Gunneridae</taxon>
        <taxon>Pentapetalae</taxon>
        <taxon>rosids</taxon>
        <taxon>fabids</taxon>
        <taxon>Malpighiales</taxon>
        <taxon>Rhizophoraceae</taxon>
        <taxon>Rhizophora</taxon>
    </lineage>
</organism>